<protein>
    <submittedName>
        <fullName evidence="2">DUF4270 domain-containing protein</fullName>
    </submittedName>
</protein>
<organism evidence="2 3">
    <name type="scientific">Bizionia saleffrena</name>
    <dbReference type="NCBI Taxonomy" id="291189"/>
    <lineage>
        <taxon>Bacteria</taxon>
        <taxon>Pseudomonadati</taxon>
        <taxon>Bacteroidota</taxon>
        <taxon>Flavobacteriia</taxon>
        <taxon>Flavobacteriales</taxon>
        <taxon>Flavobacteriaceae</taxon>
        <taxon>Bizionia</taxon>
    </lineage>
</organism>
<dbReference type="InterPro" id="IPR025366">
    <property type="entry name" value="DUF4270"/>
</dbReference>
<reference evidence="2 3" key="1">
    <citation type="submission" date="2019-08" db="EMBL/GenBank/DDBJ databases">
        <title>Genomes of Antarctic Bizionia species.</title>
        <authorList>
            <person name="Bowman J.P."/>
        </authorList>
    </citation>
    <scope>NUCLEOTIDE SEQUENCE [LARGE SCALE GENOMIC DNA]</scope>
    <source>
        <strain evidence="2 3">HFD</strain>
    </source>
</reference>
<keyword evidence="3" id="KW-1185">Reference proteome</keyword>
<comment type="caution">
    <text evidence="2">The sequence shown here is derived from an EMBL/GenBank/DDBJ whole genome shotgun (WGS) entry which is preliminary data.</text>
</comment>
<evidence type="ECO:0000313" key="2">
    <source>
        <dbReference type="EMBL" id="TYB75994.1"/>
    </source>
</evidence>
<accession>A0A8H2LEQ1</accession>
<evidence type="ECO:0000256" key="1">
    <source>
        <dbReference type="SAM" id="SignalP"/>
    </source>
</evidence>
<proteinExistence type="predicted"/>
<sequence length="556" mass="61080">MKKTKSSLKSIAFLGLILVISVSCDRDFTNIESGLEGIQNFDGLSKKFPLITYTKTATAFSTTPDDLIGVQTNGLSSGFLGVYSDPNLAEFGKTTASMVAQIVPNQFNPDFGTNPVIESVVLNIPYFSTVLETGADGNSTYQLNSVVGDTNVTFKVAVYKNNYLLRDLDPSTDFDEPQAYYSNQEDLFYSQEGALLFEDGAYAPSAEETRITEIDEETNETEVVGRFAPSFRAELHNATGANSTFWNDAILAIEGQPEFSNANNFTNHFRGLVIKVDPESTAVNGSLAQLNFDQATLIVDYTNDEEIAEESEDTTNLTQLVFNLKGNRVNLLKTEDNTINLNGDPTVGGDNLYLKGGDGAMVVVDLFNGLTENEEGDLTPGFEYFKSKKGKWLINEVNLTFYVNQDDSDGVAGDEPDRVTLYNLKTNTPIIDYSLDGSISTTSPINSKTNFSQILKRDSNGRGIKYRFRITDYVNNILLKDSTNVKLGLYIASNINNIKTSKIQGSVIDEDDETVLTEIPSTSILSPKGTVLHGSKSTIPEGQRAEFEIYYTQSNN</sequence>
<dbReference type="PROSITE" id="PS51257">
    <property type="entry name" value="PROKAR_LIPOPROTEIN"/>
    <property type="match status" value="1"/>
</dbReference>
<dbReference type="RefSeq" id="WP_148369341.1">
    <property type="nucleotide sequence ID" value="NZ_VSKM01000005.1"/>
</dbReference>
<dbReference type="Pfam" id="PF14092">
    <property type="entry name" value="DUF4270"/>
    <property type="match status" value="1"/>
</dbReference>
<gene>
    <name evidence="2" type="ORF">ES676_05960</name>
</gene>
<feature type="signal peptide" evidence="1">
    <location>
        <begin position="1"/>
        <end position="25"/>
    </location>
</feature>
<dbReference type="AlphaFoldDB" id="A0A8H2LEQ1"/>
<name>A0A8H2LEQ1_9FLAO</name>
<evidence type="ECO:0000313" key="3">
    <source>
        <dbReference type="Proteomes" id="UP000323324"/>
    </source>
</evidence>
<dbReference type="Proteomes" id="UP000323324">
    <property type="component" value="Unassembled WGS sequence"/>
</dbReference>
<feature type="chain" id="PRO_5034834100" evidence="1">
    <location>
        <begin position="26"/>
        <end position="556"/>
    </location>
</feature>
<dbReference type="EMBL" id="VSKM01000005">
    <property type="protein sequence ID" value="TYB75994.1"/>
    <property type="molecule type" value="Genomic_DNA"/>
</dbReference>
<keyword evidence="1" id="KW-0732">Signal</keyword>